<keyword evidence="3" id="KW-0472">Membrane</keyword>
<feature type="domain" description="Peptidase M28" evidence="4">
    <location>
        <begin position="1"/>
        <end position="190"/>
    </location>
</feature>
<sequence length="503" mass="54099">MLLTAHFDSAVPDGVPDSEWALPSMGDGMADDGVGCAAVLETFRVLATAQEPPLVDVILLLTNAEERGFVGLDSFMSHSPWATDVSFFVQMDQSGSRGHALAVFGDAMSGERVAAFAYHAGAVHPHTSVLLRDFQPWEDMSTDGVRLRSAYGIPGIGMYMMEDRCPYHTVYDTLEHIMPGNLQHHGDNFVGISNALTRNEEILASWANGESDLSGDAYSIDLLSSSMLLLTSASMGVLYGFLTIATLTVTLCLACLEPKGTLAALADTGLLALAHFVSIVFSILVSFAISLVVTGNWGYWYERDGMAIWLYVLPCFAIELLFGRVLLLRRFHGLSPQQLQWRSTCATLVLFVPIALALALAGLHLSILFAMCILTRLSGFTLRVLLGVVAALSKWGRKDGCTVLVSRSLGESLGDAFQVFPYLPWAACGATLELSVALLGSIYLLDAMRFAVLNFTTSFGVEGDVLGGELTLGLYCGLFGSLAIMQSSAIQAPPRILQLSVTV</sequence>
<protein>
    <submittedName>
        <fullName evidence="5">Endoplasmic reticulum metallopeptidase 1 (Felix-ina)</fullName>
    </submittedName>
</protein>
<evidence type="ECO:0000256" key="3">
    <source>
        <dbReference type="SAM" id="Phobius"/>
    </source>
</evidence>
<feature type="transmembrane region" description="Helical" evidence="3">
    <location>
        <begin position="339"/>
        <end position="361"/>
    </location>
</feature>
<feature type="transmembrane region" description="Helical" evidence="3">
    <location>
        <begin position="422"/>
        <end position="445"/>
    </location>
</feature>
<keyword evidence="3" id="KW-1133">Transmembrane helix</keyword>
<comment type="caution">
    <text evidence="5">The sequence shown here is derived from an EMBL/GenBank/DDBJ whole genome shotgun (WGS) entry which is preliminary data.</text>
</comment>
<proteinExistence type="inferred from homology"/>
<evidence type="ECO:0000313" key="6">
    <source>
        <dbReference type="Proteomes" id="UP001642464"/>
    </source>
</evidence>
<evidence type="ECO:0000256" key="1">
    <source>
        <dbReference type="ARBA" id="ARBA00001947"/>
    </source>
</evidence>
<accession>A0ABP0KLE6</accession>
<dbReference type="EMBL" id="CAXAMM010012002">
    <property type="protein sequence ID" value="CAK9027672.1"/>
    <property type="molecule type" value="Genomic_DNA"/>
</dbReference>
<gene>
    <name evidence="5" type="ORF">SCF082_LOCUS18028</name>
</gene>
<feature type="transmembrane region" description="Helical" evidence="3">
    <location>
        <begin position="236"/>
        <end position="256"/>
    </location>
</feature>
<name>A0ABP0KLE6_9DINO</name>
<dbReference type="SUPFAM" id="SSF53187">
    <property type="entry name" value="Zn-dependent exopeptidases"/>
    <property type="match status" value="1"/>
</dbReference>
<feature type="transmembrane region" description="Helical" evidence="3">
    <location>
        <begin position="268"/>
        <end position="294"/>
    </location>
</feature>
<evidence type="ECO:0000313" key="5">
    <source>
        <dbReference type="EMBL" id="CAK9027672.1"/>
    </source>
</evidence>
<comment type="similarity">
    <text evidence="2">Belongs to the peptidase M28 family. M28B subfamily.</text>
</comment>
<dbReference type="Proteomes" id="UP001642464">
    <property type="component" value="Unassembled WGS sequence"/>
</dbReference>
<evidence type="ECO:0000256" key="2">
    <source>
        <dbReference type="ARBA" id="ARBA00005634"/>
    </source>
</evidence>
<dbReference type="Pfam" id="PF04389">
    <property type="entry name" value="Peptidase_M28"/>
    <property type="match status" value="1"/>
</dbReference>
<keyword evidence="6" id="KW-1185">Reference proteome</keyword>
<comment type="cofactor">
    <cofactor evidence="1">
        <name>Zn(2+)</name>
        <dbReference type="ChEBI" id="CHEBI:29105"/>
    </cofactor>
</comment>
<dbReference type="InterPro" id="IPR045175">
    <property type="entry name" value="M28_fam"/>
</dbReference>
<reference evidence="5 6" key="1">
    <citation type="submission" date="2024-02" db="EMBL/GenBank/DDBJ databases">
        <authorList>
            <person name="Chen Y."/>
            <person name="Shah S."/>
            <person name="Dougan E. K."/>
            <person name="Thang M."/>
            <person name="Chan C."/>
        </authorList>
    </citation>
    <scope>NUCLEOTIDE SEQUENCE [LARGE SCALE GENOMIC DNA]</scope>
</reference>
<dbReference type="PANTHER" id="PTHR12147:SF26">
    <property type="entry name" value="PEPTIDASE M28 DOMAIN-CONTAINING PROTEIN"/>
    <property type="match status" value="1"/>
</dbReference>
<evidence type="ECO:0000259" key="4">
    <source>
        <dbReference type="Pfam" id="PF04389"/>
    </source>
</evidence>
<dbReference type="PANTHER" id="PTHR12147">
    <property type="entry name" value="METALLOPEPTIDASE M28 FAMILY MEMBER"/>
    <property type="match status" value="1"/>
</dbReference>
<dbReference type="Gene3D" id="3.40.630.10">
    <property type="entry name" value="Zn peptidases"/>
    <property type="match status" value="1"/>
</dbReference>
<keyword evidence="3" id="KW-0812">Transmembrane</keyword>
<feature type="transmembrane region" description="Helical" evidence="3">
    <location>
        <begin position="306"/>
        <end position="327"/>
    </location>
</feature>
<dbReference type="InterPro" id="IPR007484">
    <property type="entry name" value="Peptidase_M28"/>
</dbReference>
<organism evidence="5 6">
    <name type="scientific">Durusdinium trenchii</name>
    <dbReference type="NCBI Taxonomy" id="1381693"/>
    <lineage>
        <taxon>Eukaryota</taxon>
        <taxon>Sar</taxon>
        <taxon>Alveolata</taxon>
        <taxon>Dinophyceae</taxon>
        <taxon>Suessiales</taxon>
        <taxon>Symbiodiniaceae</taxon>
        <taxon>Durusdinium</taxon>
    </lineage>
</organism>